<dbReference type="GO" id="GO:0005524">
    <property type="term" value="F:ATP binding"/>
    <property type="evidence" value="ECO:0007669"/>
    <property type="project" value="UniProtKB-KW"/>
</dbReference>
<dbReference type="PANTHER" id="PTHR45528">
    <property type="entry name" value="SENSOR HISTIDINE KINASE CPXA"/>
    <property type="match status" value="1"/>
</dbReference>
<evidence type="ECO:0000256" key="5">
    <source>
        <dbReference type="ARBA" id="ARBA00022553"/>
    </source>
</evidence>
<dbReference type="SUPFAM" id="SSF55874">
    <property type="entry name" value="ATPase domain of HSP90 chaperone/DNA topoisomerase II/histidine kinase"/>
    <property type="match status" value="1"/>
</dbReference>
<evidence type="ECO:0000256" key="2">
    <source>
        <dbReference type="ARBA" id="ARBA00004651"/>
    </source>
</evidence>
<dbReference type="Pfam" id="PF00672">
    <property type="entry name" value="HAMP"/>
    <property type="match status" value="1"/>
</dbReference>
<dbReference type="SMART" id="SM00388">
    <property type="entry name" value="HisKA"/>
    <property type="match status" value="1"/>
</dbReference>
<feature type="domain" description="HAMP" evidence="16">
    <location>
        <begin position="171"/>
        <end position="223"/>
    </location>
</feature>
<keyword evidence="8" id="KW-0547">Nucleotide-binding</keyword>
<keyword evidence="10" id="KW-0067">ATP-binding</keyword>
<protein>
    <recommendedName>
        <fullName evidence="3">histidine kinase</fullName>
        <ecNumber evidence="3">2.7.13.3</ecNumber>
    </recommendedName>
</protein>
<keyword evidence="11 14" id="KW-1133">Transmembrane helix</keyword>
<evidence type="ECO:0000256" key="3">
    <source>
        <dbReference type="ARBA" id="ARBA00012438"/>
    </source>
</evidence>
<evidence type="ECO:0000256" key="6">
    <source>
        <dbReference type="ARBA" id="ARBA00022679"/>
    </source>
</evidence>
<keyword evidence="12" id="KW-0902">Two-component regulatory system</keyword>
<dbReference type="InterPro" id="IPR036890">
    <property type="entry name" value="HATPase_C_sf"/>
</dbReference>
<dbReference type="AlphaFoldDB" id="A0A2L2XAM2"/>
<organism evidence="17 18">
    <name type="scientific">Desulfocucumis palustris</name>
    <dbReference type="NCBI Taxonomy" id="1898651"/>
    <lineage>
        <taxon>Bacteria</taxon>
        <taxon>Bacillati</taxon>
        <taxon>Bacillota</taxon>
        <taxon>Clostridia</taxon>
        <taxon>Eubacteriales</taxon>
        <taxon>Desulfocucumaceae</taxon>
        <taxon>Desulfocucumis</taxon>
    </lineage>
</organism>
<accession>A0A2L2XAM2</accession>
<sequence>MKKFPLTIKIWLALFLTSFLLYIIFLLIIPDIIRSFFTLPLMGSAPPSGLIDKERQNFARNFPVRQFILLDNGTTLPEKALEMLPAFLLQEISRNAKSQQQPFRKYEYINDQVRYHYVINKVEAYGHPLYQISFLAKSEENIFVQRLLLQFMLFAGGALILSWFASLFIARYLTRPLVQMERHVKRIADRDWHEPLQVKNDDEFGQLGQSIESMRRQLIRQEEIQQSMMQNISHELKTPVMVIRSYAQAMQDGLYPSGDLAGSIKVIDDEGARLENLIKQLLCLTRLDYLSTQKPVNNVIRLDEFIKENVERMRYRRLEIDWDLNLQPVEILGDEEKWRVLVENILDNNLRYAHSCIRISLSAEKEKNEIIIRFCNDGSKIEPNVLDKIFQPFRKGQEGKYGLGLHIAQRIIKLHQGEIRLDNMDEEKNWVCTNIKLPLYQIT</sequence>
<dbReference type="InterPro" id="IPR036097">
    <property type="entry name" value="HisK_dim/P_sf"/>
</dbReference>
<dbReference type="InterPro" id="IPR003661">
    <property type="entry name" value="HisK_dim/P_dom"/>
</dbReference>
<keyword evidence="9" id="KW-0418">Kinase</keyword>
<dbReference type="OrthoDB" id="9780718at2"/>
<keyword evidence="18" id="KW-1185">Reference proteome</keyword>
<evidence type="ECO:0000256" key="4">
    <source>
        <dbReference type="ARBA" id="ARBA00022475"/>
    </source>
</evidence>
<evidence type="ECO:0000259" key="15">
    <source>
        <dbReference type="PROSITE" id="PS50109"/>
    </source>
</evidence>
<feature type="transmembrane region" description="Helical" evidence="14">
    <location>
        <begin position="12"/>
        <end position="33"/>
    </location>
</feature>
<dbReference type="RefSeq" id="WP_104371673.1">
    <property type="nucleotide sequence ID" value="NZ_BFAV01000079.1"/>
</dbReference>
<dbReference type="CDD" id="cd00082">
    <property type="entry name" value="HisKA"/>
    <property type="match status" value="1"/>
</dbReference>
<evidence type="ECO:0000256" key="9">
    <source>
        <dbReference type="ARBA" id="ARBA00022777"/>
    </source>
</evidence>
<evidence type="ECO:0000256" key="8">
    <source>
        <dbReference type="ARBA" id="ARBA00022741"/>
    </source>
</evidence>
<dbReference type="InterPro" id="IPR050398">
    <property type="entry name" value="HssS/ArlS-like"/>
</dbReference>
<dbReference type="CDD" id="cd06225">
    <property type="entry name" value="HAMP"/>
    <property type="match status" value="1"/>
</dbReference>
<dbReference type="Gene3D" id="1.10.287.130">
    <property type="match status" value="1"/>
</dbReference>
<proteinExistence type="predicted"/>
<dbReference type="InterPro" id="IPR003594">
    <property type="entry name" value="HATPase_dom"/>
</dbReference>
<dbReference type="Gene3D" id="6.10.340.10">
    <property type="match status" value="1"/>
</dbReference>
<comment type="caution">
    <text evidence="17">The sequence shown here is derived from an EMBL/GenBank/DDBJ whole genome shotgun (WGS) entry which is preliminary data.</text>
</comment>
<evidence type="ECO:0000259" key="16">
    <source>
        <dbReference type="PROSITE" id="PS50885"/>
    </source>
</evidence>
<dbReference type="InterPro" id="IPR003660">
    <property type="entry name" value="HAMP_dom"/>
</dbReference>
<feature type="domain" description="Histidine kinase" evidence="15">
    <location>
        <begin position="231"/>
        <end position="441"/>
    </location>
</feature>
<dbReference type="Proteomes" id="UP000239549">
    <property type="component" value="Unassembled WGS sequence"/>
</dbReference>
<dbReference type="EMBL" id="BFAV01000079">
    <property type="protein sequence ID" value="GBF33245.1"/>
    <property type="molecule type" value="Genomic_DNA"/>
</dbReference>
<dbReference type="PROSITE" id="PS50885">
    <property type="entry name" value="HAMP"/>
    <property type="match status" value="1"/>
</dbReference>
<dbReference type="InterPro" id="IPR005467">
    <property type="entry name" value="His_kinase_dom"/>
</dbReference>
<dbReference type="SUPFAM" id="SSF47384">
    <property type="entry name" value="Homodimeric domain of signal transducing histidine kinase"/>
    <property type="match status" value="1"/>
</dbReference>
<comment type="subcellular location">
    <subcellularLocation>
        <location evidence="2">Cell membrane</location>
        <topology evidence="2">Multi-pass membrane protein</topology>
    </subcellularLocation>
</comment>
<dbReference type="Pfam" id="PF02518">
    <property type="entry name" value="HATPase_c"/>
    <property type="match status" value="1"/>
</dbReference>
<evidence type="ECO:0000256" key="14">
    <source>
        <dbReference type="SAM" id="Phobius"/>
    </source>
</evidence>
<comment type="catalytic activity">
    <reaction evidence="1">
        <text>ATP + protein L-histidine = ADP + protein N-phospho-L-histidine.</text>
        <dbReference type="EC" id="2.7.13.3"/>
    </reaction>
</comment>
<dbReference type="Pfam" id="PF00512">
    <property type="entry name" value="HisKA"/>
    <property type="match status" value="1"/>
</dbReference>
<evidence type="ECO:0000256" key="1">
    <source>
        <dbReference type="ARBA" id="ARBA00000085"/>
    </source>
</evidence>
<evidence type="ECO:0000256" key="10">
    <source>
        <dbReference type="ARBA" id="ARBA00022840"/>
    </source>
</evidence>
<dbReference type="SMART" id="SM00387">
    <property type="entry name" value="HATPase_c"/>
    <property type="match status" value="1"/>
</dbReference>
<dbReference type="GO" id="GO:0000155">
    <property type="term" value="F:phosphorelay sensor kinase activity"/>
    <property type="evidence" value="ECO:0007669"/>
    <property type="project" value="InterPro"/>
</dbReference>
<evidence type="ECO:0000313" key="18">
    <source>
        <dbReference type="Proteomes" id="UP000239549"/>
    </source>
</evidence>
<dbReference type="PROSITE" id="PS50109">
    <property type="entry name" value="HIS_KIN"/>
    <property type="match status" value="1"/>
</dbReference>
<dbReference type="PANTHER" id="PTHR45528:SF1">
    <property type="entry name" value="SENSOR HISTIDINE KINASE CPXA"/>
    <property type="match status" value="1"/>
</dbReference>
<dbReference type="SMART" id="SM00304">
    <property type="entry name" value="HAMP"/>
    <property type="match status" value="1"/>
</dbReference>
<reference evidence="18" key="1">
    <citation type="submission" date="2018-02" db="EMBL/GenBank/DDBJ databases">
        <title>Genome sequence of Desulfocucumis palustris strain NAW-5.</title>
        <authorList>
            <person name="Watanabe M."/>
            <person name="Kojima H."/>
            <person name="Fukui M."/>
        </authorList>
    </citation>
    <scope>NUCLEOTIDE SEQUENCE [LARGE SCALE GENOMIC DNA]</scope>
    <source>
        <strain evidence="18">NAW-5</strain>
    </source>
</reference>
<evidence type="ECO:0000313" key="17">
    <source>
        <dbReference type="EMBL" id="GBF33245.1"/>
    </source>
</evidence>
<feature type="transmembrane region" description="Helical" evidence="14">
    <location>
        <begin position="147"/>
        <end position="173"/>
    </location>
</feature>
<keyword evidence="6" id="KW-0808">Transferase</keyword>
<evidence type="ECO:0000256" key="13">
    <source>
        <dbReference type="ARBA" id="ARBA00023136"/>
    </source>
</evidence>
<gene>
    <name evidence="17" type="ORF">DCCM_2344</name>
</gene>
<dbReference type="Gene3D" id="3.30.565.10">
    <property type="entry name" value="Histidine kinase-like ATPase, C-terminal domain"/>
    <property type="match status" value="1"/>
</dbReference>
<dbReference type="EC" id="2.7.13.3" evidence="3"/>
<evidence type="ECO:0000256" key="11">
    <source>
        <dbReference type="ARBA" id="ARBA00022989"/>
    </source>
</evidence>
<keyword evidence="5" id="KW-0597">Phosphoprotein</keyword>
<dbReference type="SUPFAM" id="SSF158472">
    <property type="entry name" value="HAMP domain-like"/>
    <property type="match status" value="1"/>
</dbReference>
<name>A0A2L2XAM2_9FIRM</name>
<dbReference type="GO" id="GO:0005886">
    <property type="term" value="C:plasma membrane"/>
    <property type="evidence" value="ECO:0007669"/>
    <property type="project" value="UniProtKB-SubCell"/>
</dbReference>
<evidence type="ECO:0000256" key="12">
    <source>
        <dbReference type="ARBA" id="ARBA00023012"/>
    </source>
</evidence>
<evidence type="ECO:0000256" key="7">
    <source>
        <dbReference type="ARBA" id="ARBA00022692"/>
    </source>
</evidence>
<keyword evidence="7 14" id="KW-0812">Transmembrane</keyword>
<keyword evidence="4" id="KW-1003">Cell membrane</keyword>
<keyword evidence="13 14" id="KW-0472">Membrane</keyword>